<evidence type="ECO:0000259" key="6">
    <source>
        <dbReference type="PROSITE" id="PS50850"/>
    </source>
</evidence>
<name>A0A4R0JSQ4_9ACTN</name>
<feature type="transmembrane region" description="Helical" evidence="5">
    <location>
        <begin position="153"/>
        <end position="177"/>
    </location>
</feature>
<evidence type="ECO:0000256" key="5">
    <source>
        <dbReference type="SAM" id="Phobius"/>
    </source>
</evidence>
<feature type="transmembrane region" description="Helical" evidence="5">
    <location>
        <begin position="35"/>
        <end position="53"/>
    </location>
</feature>
<evidence type="ECO:0000313" key="7">
    <source>
        <dbReference type="EMBL" id="TCC50403.1"/>
    </source>
</evidence>
<dbReference type="InterPro" id="IPR011701">
    <property type="entry name" value="MFS"/>
</dbReference>
<dbReference type="GO" id="GO:0005886">
    <property type="term" value="C:plasma membrane"/>
    <property type="evidence" value="ECO:0007669"/>
    <property type="project" value="UniProtKB-SubCell"/>
</dbReference>
<dbReference type="Pfam" id="PF07690">
    <property type="entry name" value="MFS_1"/>
    <property type="match status" value="1"/>
</dbReference>
<protein>
    <submittedName>
        <fullName evidence="7">MFS transporter</fullName>
    </submittedName>
</protein>
<organism evidence="7 8">
    <name type="scientific">Kribbella pittospori</name>
    <dbReference type="NCBI Taxonomy" id="722689"/>
    <lineage>
        <taxon>Bacteria</taxon>
        <taxon>Bacillati</taxon>
        <taxon>Actinomycetota</taxon>
        <taxon>Actinomycetes</taxon>
        <taxon>Propionibacteriales</taxon>
        <taxon>Kribbellaceae</taxon>
        <taxon>Kribbella</taxon>
    </lineage>
</organism>
<feature type="transmembrane region" description="Helical" evidence="5">
    <location>
        <begin position="89"/>
        <end position="107"/>
    </location>
</feature>
<sequence>MRPQGVIDDDASVRILPLGTGHDAAVLLQTRGIRAFGDGIVSVVLAGYLAALGLSGARIGAVVAATLLGSAALTLGVGLRGHRVGRRRLLQLVSVLMVLTGLGFAAANGFWVLLVVAFVGTLNPSGGDVSVFLPTEQALLPGTAPDSQRTGLFARYTLIGSLVAAFGALCAAVPEWIAARVEVSDETALRWTFVGYAVLGATVLLRYRSLSSAIEPPTEAPAVALGPSRGIVYRLAALFTLDAFGGGFVLTALVVLWLQRRFDLSIAISGAVFFWAGLLSAFSSLVAVRIARRIGLVRTMVFTHLPANGFLILAAFMPDARAAIAALLVRSALSQMDVPVRTSYVMAVVSPAERPAAASVTNVPRSLASVVPPILAGWLLGHSPFGWPLVIGGALKISYDLLLLRTFRDVRPPEEQVVEDISQP</sequence>
<reference evidence="7 8" key="1">
    <citation type="submission" date="2019-02" db="EMBL/GenBank/DDBJ databases">
        <title>Kribbella capetownensis sp. nov. and Kribbella speibonae sp. nov., isolated from soil.</title>
        <authorList>
            <person name="Curtis S.M."/>
            <person name="Norton I."/>
            <person name="Everest G.J."/>
            <person name="Meyers P.R."/>
        </authorList>
    </citation>
    <scope>NUCLEOTIDE SEQUENCE [LARGE SCALE GENOMIC DNA]</scope>
    <source>
        <strain evidence="7 8">NRRL B-24813</strain>
    </source>
</reference>
<keyword evidence="4 5" id="KW-0472">Membrane</keyword>
<comment type="caution">
    <text evidence="7">The sequence shown here is derived from an EMBL/GenBank/DDBJ whole genome shotgun (WGS) entry which is preliminary data.</text>
</comment>
<dbReference type="PANTHER" id="PTHR23520">
    <property type="entry name" value="TRANSPORTER, PUTATIVE (AFU_ORTHOLOGUE AFUA_3G04000)-RELATED"/>
    <property type="match status" value="1"/>
</dbReference>
<feature type="transmembrane region" description="Helical" evidence="5">
    <location>
        <begin position="264"/>
        <end position="288"/>
    </location>
</feature>
<keyword evidence="3 5" id="KW-1133">Transmembrane helix</keyword>
<dbReference type="OrthoDB" id="189258at2"/>
<evidence type="ECO:0000256" key="3">
    <source>
        <dbReference type="ARBA" id="ARBA00022989"/>
    </source>
</evidence>
<accession>A0A4R0JSQ4</accession>
<dbReference type="InterPro" id="IPR020846">
    <property type="entry name" value="MFS_dom"/>
</dbReference>
<dbReference type="AlphaFoldDB" id="A0A4R0JSQ4"/>
<feature type="transmembrane region" description="Helical" evidence="5">
    <location>
        <begin position="59"/>
        <end position="77"/>
    </location>
</feature>
<dbReference type="Proteomes" id="UP000291144">
    <property type="component" value="Unassembled WGS sequence"/>
</dbReference>
<keyword evidence="2 5" id="KW-0812">Transmembrane</keyword>
<keyword evidence="8" id="KW-1185">Reference proteome</keyword>
<dbReference type="PANTHER" id="PTHR23520:SF5">
    <property type="entry name" value="TRANSPORTER, PUTATIVE (AFU_ORTHOLOGUE AFUA_3G04000)-RELATED"/>
    <property type="match status" value="1"/>
</dbReference>
<dbReference type="Gene3D" id="1.20.1250.20">
    <property type="entry name" value="MFS general substrate transporter like domains"/>
    <property type="match status" value="1"/>
</dbReference>
<evidence type="ECO:0000256" key="2">
    <source>
        <dbReference type="ARBA" id="ARBA00022692"/>
    </source>
</evidence>
<feature type="domain" description="Major facilitator superfamily (MFS) profile" evidence="6">
    <location>
        <begin position="23"/>
        <end position="411"/>
    </location>
</feature>
<evidence type="ECO:0000256" key="1">
    <source>
        <dbReference type="ARBA" id="ARBA00004651"/>
    </source>
</evidence>
<dbReference type="EMBL" id="SJKB01000025">
    <property type="protein sequence ID" value="TCC50403.1"/>
    <property type="molecule type" value="Genomic_DNA"/>
</dbReference>
<proteinExistence type="predicted"/>
<dbReference type="InterPro" id="IPR036259">
    <property type="entry name" value="MFS_trans_sf"/>
</dbReference>
<dbReference type="SUPFAM" id="SSF103473">
    <property type="entry name" value="MFS general substrate transporter"/>
    <property type="match status" value="1"/>
</dbReference>
<evidence type="ECO:0000313" key="8">
    <source>
        <dbReference type="Proteomes" id="UP000291144"/>
    </source>
</evidence>
<comment type="subcellular location">
    <subcellularLocation>
        <location evidence="1">Cell membrane</location>
        <topology evidence="1">Multi-pass membrane protein</topology>
    </subcellularLocation>
</comment>
<gene>
    <name evidence="7" type="ORF">E0H73_42000</name>
</gene>
<dbReference type="PROSITE" id="PS50850">
    <property type="entry name" value="MFS"/>
    <property type="match status" value="1"/>
</dbReference>
<evidence type="ECO:0000256" key="4">
    <source>
        <dbReference type="ARBA" id="ARBA00023136"/>
    </source>
</evidence>
<feature type="transmembrane region" description="Helical" evidence="5">
    <location>
        <begin position="235"/>
        <end position="258"/>
    </location>
</feature>
<dbReference type="GO" id="GO:0022857">
    <property type="term" value="F:transmembrane transporter activity"/>
    <property type="evidence" value="ECO:0007669"/>
    <property type="project" value="InterPro"/>
</dbReference>